<evidence type="ECO:0000313" key="2">
    <source>
        <dbReference type="EMBL" id="KAK9761165.1"/>
    </source>
</evidence>
<feature type="non-terminal residue" evidence="2">
    <location>
        <position position="78"/>
    </location>
</feature>
<dbReference type="EMBL" id="JASJQH010001523">
    <property type="protein sequence ID" value="KAK9761165.1"/>
    <property type="molecule type" value="Genomic_DNA"/>
</dbReference>
<reference evidence="2 3" key="1">
    <citation type="submission" date="2023-04" db="EMBL/GenBank/DDBJ databases">
        <title>Genome of Basidiobolus ranarum AG-B5.</title>
        <authorList>
            <person name="Stajich J.E."/>
            <person name="Carter-House D."/>
            <person name="Gryganskyi A."/>
        </authorList>
    </citation>
    <scope>NUCLEOTIDE SEQUENCE [LARGE SCALE GENOMIC DNA]</scope>
    <source>
        <strain evidence="2 3">AG-B5</strain>
    </source>
</reference>
<sequence>MSKGATRVNDADVAAHIATKPLPLSMDFPVPFNQEKALGLISDQEIEQLSEASVVPKETNSEVTDIGDYVTSDAEKAV</sequence>
<feature type="region of interest" description="Disordered" evidence="1">
    <location>
        <begin position="51"/>
        <end position="78"/>
    </location>
</feature>
<organism evidence="2 3">
    <name type="scientific">Basidiobolus ranarum</name>
    <dbReference type="NCBI Taxonomy" id="34480"/>
    <lineage>
        <taxon>Eukaryota</taxon>
        <taxon>Fungi</taxon>
        <taxon>Fungi incertae sedis</taxon>
        <taxon>Zoopagomycota</taxon>
        <taxon>Entomophthoromycotina</taxon>
        <taxon>Basidiobolomycetes</taxon>
        <taxon>Basidiobolales</taxon>
        <taxon>Basidiobolaceae</taxon>
        <taxon>Basidiobolus</taxon>
    </lineage>
</organism>
<name>A0ABR2WI27_9FUNG</name>
<proteinExistence type="predicted"/>
<comment type="caution">
    <text evidence="2">The sequence shown here is derived from an EMBL/GenBank/DDBJ whole genome shotgun (WGS) entry which is preliminary data.</text>
</comment>
<accession>A0ABR2WI27</accession>
<evidence type="ECO:0000313" key="3">
    <source>
        <dbReference type="Proteomes" id="UP001479436"/>
    </source>
</evidence>
<dbReference type="Proteomes" id="UP001479436">
    <property type="component" value="Unassembled WGS sequence"/>
</dbReference>
<protein>
    <submittedName>
        <fullName evidence="2">Uncharacterized protein</fullName>
    </submittedName>
</protein>
<evidence type="ECO:0000256" key="1">
    <source>
        <dbReference type="SAM" id="MobiDB-lite"/>
    </source>
</evidence>
<keyword evidence="3" id="KW-1185">Reference proteome</keyword>
<gene>
    <name evidence="2" type="ORF">K7432_014121</name>
</gene>